<gene>
    <name evidence="1" type="ORF">Pint_21759</name>
</gene>
<sequence length="233" mass="26221">MVVGPYNYERSQVQVQEVFECWSLHCCLRRHLKFPTLIAAFRGWTSRRKLFFVAYVSIGTVAKLPLGEVVAIVEALEASKVPFICSLQDKFQADLPNGFKGRTKPHGIVVPWAPQVDILNHEAVGVFITHCGWNSMLESIVGGVPMICRPFLGDQRLNGRMIESVWEIGLNVEDGKFTKDGLMKRLDLVLRQEEGKKMRERIKKPKEDLINAIGPQGSSVENFQVLLDIVSNG</sequence>
<dbReference type="EMBL" id="CM047748">
    <property type="protein sequence ID" value="KAJ0013798.1"/>
    <property type="molecule type" value="Genomic_DNA"/>
</dbReference>
<organism evidence="1 2">
    <name type="scientific">Pistacia integerrima</name>
    <dbReference type="NCBI Taxonomy" id="434235"/>
    <lineage>
        <taxon>Eukaryota</taxon>
        <taxon>Viridiplantae</taxon>
        <taxon>Streptophyta</taxon>
        <taxon>Embryophyta</taxon>
        <taxon>Tracheophyta</taxon>
        <taxon>Spermatophyta</taxon>
        <taxon>Magnoliopsida</taxon>
        <taxon>eudicotyledons</taxon>
        <taxon>Gunneridae</taxon>
        <taxon>Pentapetalae</taxon>
        <taxon>rosids</taxon>
        <taxon>malvids</taxon>
        <taxon>Sapindales</taxon>
        <taxon>Anacardiaceae</taxon>
        <taxon>Pistacia</taxon>
    </lineage>
</organism>
<proteinExistence type="predicted"/>
<dbReference type="Proteomes" id="UP001163603">
    <property type="component" value="Chromosome 13"/>
</dbReference>
<reference evidence="2" key="1">
    <citation type="journal article" date="2023" name="G3 (Bethesda)">
        <title>Genome assembly and association tests identify interacting loci associated with vigor, precocity, and sex in interspecific pistachio rootstocks.</title>
        <authorList>
            <person name="Palmer W."/>
            <person name="Jacygrad E."/>
            <person name="Sagayaradj S."/>
            <person name="Cavanaugh K."/>
            <person name="Han R."/>
            <person name="Bertier L."/>
            <person name="Beede B."/>
            <person name="Kafkas S."/>
            <person name="Golino D."/>
            <person name="Preece J."/>
            <person name="Michelmore R."/>
        </authorList>
    </citation>
    <scope>NUCLEOTIDE SEQUENCE [LARGE SCALE GENOMIC DNA]</scope>
</reference>
<name>A0ACC0XBD3_9ROSI</name>
<protein>
    <submittedName>
        <fullName evidence="1">Uncharacterized protein</fullName>
    </submittedName>
</protein>
<evidence type="ECO:0000313" key="1">
    <source>
        <dbReference type="EMBL" id="KAJ0013798.1"/>
    </source>
</evidence>
<comment type="caution">
    <text evidence="1">The sequence shown here is derived from an EMBL/GenBank/DDBJ whole genome shotgun (WGS) entry which is preliminary data.</text>
</comment>
<evidence type="ECO:0000313" key="2">
    <source>
        <dbReference type="Proteomes" id="UP001163603"/>
    </source>
</evidence>
<keyword evidence="2" id="KW-1185">Reference proteome</keyword>
<accession>A0ACC0XBD3</accession>